<keyword evidence="2" id="KW-1185">Reference proteome</keyword>
<sequence length="59" mass="6965">MYRIKDYRAAGLQKPSWINVKSPLIVPFTALMAKQMLGKLSKQDAKDLMNLYNQYWHIH</sequence>
<accession>A0ABQ3VZJ1</accession>
<evidence type="ECO:0000313" key="1">
    <source>
        <dbReference type="EMBL" id="GHP13866.1"/>
    </source>
</evidence>
<evidence type="ECO:0000313" key="2">
    <source>
        <dbReference type="Proteomes" id="UP000604765"/>
    </source>
</evidence>
<proteinExistence type="predicted"/>
<comment type="caution">
    <text evidence="1">The sequence shown here is derived from an EMBL/GenBank/DDBJ whole genome shotgun (WGS) entry which is preliminary data.</text>
</comment>
<gene>
    <name evidence="1" type="ORF">YK48G_12910</name>
</gene>
<name>A0ABQ3VZJ1_9LACO</name>
<reference evidence="1 2" key="1">
    <citation type="journal article" date="2021" name="Int. J. Syst. Evol. Microbiol.">
        <title>Lentilactobacillus fungorum sp. nov., isolated from spent mushroom substrates.</title>
        <authorList>
            <person name="Tohno M."/>
            <person name="Tanizawa Y."/>
            <person name="Kojima Y."/>
            <person name="Sakamoto M."/>
            <person name="Ohkuma M."/>
            <person name="Kobayashi H."/>
        </authorList>
    </citation>
    <scope>NUCLEOTIDE SEQUENCE [LARGE SCALE GENOMIC DNA]</scope>
    <source>
        <strain evidence="1 2">YK48G</strain>
    </source>
</reference>
<dbReference type="Proteomes" id="UP000604765">
    <property type="component" value="Unassembled WGS sequence"/>
</dbReference>
<dbReference type="EMBL" id="BNJR01000012">
    <property type="protein sequence ID" value="GHP13866.1"/>
    <property type="molecule type" value="Genomic_DNA"/>
</dbReference>
<protein>
    <submittedName>
        <fullName evidence="1">Uncharacterized protein</fullName>
    </submittedName>
</protein>
<organism evidence="1 2">
    <name type="scientific">Lentilactobacillus fungorum</name>
    <dbReference type="NCBI Taxonomy" id="2201250"/>
    <lineage>
        <taxon>Bacteria</taxon>
        <taxon>Bacillati</taxon>
        <taxon>Bacillota</taxon>
        <taxon>Bacilli</taxon>
        <taxon>Lactobacillales</taxon>
        <taxon>Lactobacillaceae</taxon>
        <taxon>Lentilactobacillus</taxon>
    </lineage>
</organism>